<protein>
    <submittedName>
        <fullName evidence="2">Uncharacterized protein</fullName>
    </submittedName>
</protein>
<evidence type="ECO:0000313" key="3">
    <source>
        <dbReference type="Proteomes" id="UP000054097"/>
    </source>
</evidence>
<keyword evidence="3" id="KW-1185">Reference proteome</keyword>
<feature type="compositionally biased region" description="Low complexity" evidence="1">
    <location>
        <begin position="240"/>
        <end position="251"/>
    </location>
</feature>
<evidence type="ECO:0000313" key="2">
    <source>
        <dbReference type="EMBL" id="KIM30952.1"/>
    </source>
</evidence>
<gene>
    <name evidence="2" type="ORF">M408DRAFT_321969</name>
</gene>
<organism evidence="2 3">
    <name type="scientific">Serendipita vermifera MAFF 305830</name>
    <dbReference type="NCBI Taxonomy" id="933852"/>
    <lineage>
        <taxon>Eukaryota</taxon>
        <taxon>Fungi</taxon>
        <taxon>Dikarya</taxon>
        <taxon>Basidiomycota</taxon>
        <taxon>Agaricomycotina</taxon>
        <taxon>Agaricomycetes</taxon>
        <taxon>Sebacinales</taxon>
        <taxon>Serendipitaceae</taxon>
        <taxon>Serendipita</taxon>
    </lineage>
</organism>
<name>A0A0C2XPQ9_SERVB</name>
<evidence type="ECO:0000256" key="1">
    <source>
        <dbReference type="SAM" id="MobiDB-lite"/>
    </source>
</evidence>
<accession>A0A0C2XPQ9</accession>
<dbReference type="Proteomes" id="UP000054097">
    <property type="component" value="Unassembled WGS sequence"/>
</dbReference>
<dbReference type="HOGENOM" id="CLU_1050382_0_0_1"/>
<proteinExistence type="predicted"/>
<feature type="region of interest" description="Disordered" evidence="1">
    <location>
        <begin position="231"/>
        <end position="265"/>
    </location>
</feature>
<dbReference type="AlphaFoldDB" id="A0A0C2XPQ9"/>
<feature type="compositionally biased region" description="Basic and acidic residues" evidence="1">
    <location>
        <begin position="145"/>
        <end position="164"/>
    </location>
</feature>
<reference evidence="3" key="2">
    <citation type="submission" date="2015-01" db="EMBL/GenBank/DDBJ databases">
        <title>Evolutionary Origins and Diversification of the Mycorrhizal Mutualists.</title>
        <authorList>
            <consortium name="DOE Joint Genome Institute"/>
            <consortium name="Mycorrhizal Genomics Consortium"/>
            <person name="Kohler A."/>
            <person name="Kuo A."/>
            <person name="Nagy L.G."/>
            <person name="Floudas D."/>
            <person name="Copeland A."/>
            <person name="Barry K.W."/>
            <person name="Cichocki N."/>
            <person name="Veneault-Fourrey C."/>
            <person name="LaButti K."/>
            <person name="Lindquist E.A."/>
            <person name="Lipzen A."/>
            <person name="Lundell T."/>
            <person name="Morin E."/>
            <person name="Murat C."/>
            <person name="Riley R."/>
            <person name="Ohm R."/>
            <person name="Sun H."/>
            <person name="Tunlid A."/>
            <person name="Henrissat B."/>
            <person name="Grigoriev I.V."/>
            <person name="Hibbett D.S."/>
            <person name="Martin F."/>
        </authorList>
    </citation>
    <scope>NUCLEOTIDE SEQUENCE [LARGE SCALE GENOMIC DNA]</scope>
    <source>
        <strain evidence="3">MAFF 305830</strain>
    </source>
</reference>
<dbReference type="EMBL" id="KN824283">
    <property type="protein sequence ID" value="KIM30952.1"/>
    <property type="molecule type" value="Genomic_DNA"/>
</dbReference>
<reference evidence="2 3" key="1">
    <citation type="submission" date="2014-04" db="EMBL/GenBank/DDBJ databases">
        <authorList>
            <consortium name="DOE Joint Genome Institute"/>
            <person name="Kuo A."/>
            <person name="Zuccaro A."/>
            <person name="Kohler A."/>
            <person name="Nagy L.G."/>
            <person name="Floudas D."/>
            <person name="Copeland A."/>
            <person name="Barry K.W."/>
            <person name="Cichocki N."/>
            <person name="Veneault-Fourrey C."/>
            <person name="LaButti K."/>
            <person name="Lindquist E.A."/>
            <person name="Lipzen A."/>
            <person name="Lundell T."/>
            <person name="Morin E."/>
            <person name="Murat C."/>
            <person name="Sun H."/>
            <person name="Tunlid A."/>
            <person name="Henrissat B."/>
            <person name="Grigoriev I.V."/>
            <person name="Hibbett D.S."/>
            <person name="Martin F."/>
            <person name="Nordberg H.P."/>
            <person name="Cantor M.N."/>
            <person name="Hua S.X."/>
        </authorList>
    </citation>
    <scope>NUCLEOTIDE SEQUENCE [LARGE SCALE GENOMIC DNA]</scope>
    <source>
        <strain evidence="2 3">MAFF 305830</strain>
    </source>
</reference>
<sequence length="265" mass="29143">MNPLSTSTSFIWMPRTEAVGCACVLTYGSPFLDNAFFEGRQAELVYLITNLFYHNLLDNFRAGRNMFARLFGARALMQLVTAITFLLHATIERERNIGAALEDGLRDRRGTDVIERTEYLCARKIREDARNENTATEKPSPSKGVAEDSFDRDRVAGLECREPSPRCSKGRPNKTVTRVPPQTCHSRTDAPVEPSMAGFVTPVGWPVGAIVMMPPKSFDPDMWNEIVANGGSKVGRNRETTGASGASGAATVERGTSSFDKCRSV</sequence>
<feature type="region of interest" description="Disordered" evidence="1">
    <location>
        <begin position="130"/>
        <end position="190"/>
    </location>
</feature>